<gene>
    <name evidence="1" type="ORF">SMD44_08250</name>
</gene>
<dbReference type="KEGG" id="salf:SMD44_08250"/>
<evidence type="ECO:0000313" key="1">
    <source>
        <dbReference type="EMBL" id="ARX88763.1"/>
    </source>
</evidence>
<keyword evidence="2" id="KW-1185">Reference proteome</keyword>
<evidence type="ECO:0000313" key="2">
    <source>
        <dbReference type="Proteomes" id="UP000195880"/>
    </source>
</evidence>
<accession>A0A1Z1WQP7</accession>
<dbReference type="EMBL" id="CP021748">
    <property type="protein sequence ID" value="ARX88763.1"/>
    <property type="molecule type" value="Genomic_DNA"/>
</dbReference>
<name>A0A1Z1WQP7_9ACTN</name>
<organism evidence="1 2">
    <name type="scientific">Streptomyces alboflavus</name>
    <dbReference type="NCBI Taxonomy" id="67267"/>
    <lineage>
        <taxon>Bacteria</taxon>
        <taxon>Bacillati</taxon>
        <taxon>Actinomycetota</taxon>
        <taxon>Actinomycetes</taxon>
        <taxon>Kitasatosporales</taxon>
        <taxon>Streptomycetaceae</taxon>
        <taxon>Streptomyces</taxon>
    </lineage>
</organism>
<sequence>MAEGVGGVDDRGLAVVGADGAGGLLLEEVLAHPDAAGGGDVGDRTGGLHAQMPDAGLGDRREHDPVVAAEFDDERVVAGQFGADETLGDAPEVFPHSGGSGGMVRVMIVEHALARHFMEKLHHRARFTGSDDQPVEVFGIRRFRRQEAVRYRLFPEVHEGDDLTAADAARGRLRHIASPP</sequence>
<dbReference type="AlphaFoldDB" id="A0A1Z1WQP7"/>
<dbReference type="Proteomes" id="UP000195880">
    <property type="component" value="Chromosome"/>
</dbReference>
<proteinExistence type="predicted"/>
<reference evidence="1 2" key="1">
    <citation type="submission" date="2017-05" db="EMBL/GenBank/DDBJ databases">
        <title>Streptomyces alboflavus Genome sequencing and assembly.</title>
        <authorList>
            <person name="Wang Y."/>
            <person name="Du B."/>
            <person name="Ding Y."/>
            <person name="Liu H."/>
            <person name="Hou Q."/>
            <person name="Liu K."/>
            <person name="Wang C."/>
            <person name="Yao L."/>
        </authorList>
    </citation>
    <scope>NUCLEOTIDE SEQUENCE [LARGE SCALE GENOMIC DNA]</scope>
    <source>
        <strain evidence="1 2">MDJK44</strain>
    </source>
</reference>
<protein>
    <submittedName>
        <fullName evidence="1">Uncharacterized protein</fullName>
    </submittedName>
</protein>